<dbReference type="InterPro" id="IPR011335">
    <property type="entry name" value="Restrct_endonuc-II-like"/>
</dbReference>
<evidence type="ECO:0000313" key="2">
    <source>
        <dbReference type="EMBL" id="ASR52750.1"/>
    </source>
</evidence>
<protein>
    <recommendedName>
        <fullName evidence="1">PD-(D/E)XK endonuclease-like domain-containing protein</fullName>
    </recommendedName>
</protein>
<evidence type="ECO:0000259" key="1">
    <source>
        <dbReference type="Pfam" id="PF12705"/>
    </source>
</evidence>
<dbReference type="EMBL" id="CP020083">
    <property type="protein sequence ID" value="ASR52750.1"/>
    <property type="molecule type" value="Genomic_DNA"/>
</dbReference>
<sequence>MPDPVQTSVYAIGAQRGFADVLASGLLGRFGKDPLGLARVTLLIPNHRAGRAITEALVRHAANGLLLPRMALIGDIDLDESLGALLDPLGEGEMVSPAVDPLERRFRLAAIIAREGAGRPGAQDPAEALRLAAEYARVLDQLQIEEKTLDQLDAVDVESDLADHWAQARDLFVRVGRAWQRELATQGRIDPAERRNRLLAKTAERWRVSPPDSAVIAAGITTAAPAVGRLLRSIAHLPQGMVVLPGLDLEMDDALWEAIGSPVPVTIPGEAPPAERPAITHPQYHLKQLLNAMDISRDEVQPWLSEPRTGLVADRANLLRSIFLPARLSDRWVTLAATERRTKGIRIIEAETPDEEAQTIALLVRQALDIPARRIAIVTPDRTLAARIIAHLRRWNIEADDSAGEALPVTPPGRFLLAVAHCLAEDFAPVELLDLLKHPLAQPGEGRLAWLDQVRALDIRLRGPRPAQGLRGIDASIGQPELREWWGGAKALLAPIAQFPRDPQPLSSVIAEIVATAEALSGQAVWNGIAGRCASDLVQQLLARTGSHDPLVTSTQAATILSRLMAEKAVRPPFGKHPRVAIYGLLEARLQSADLVICAGLNEGVWPQIPSPDPWLAPMVRNALGLPPLEMRVGLSAQDLAGALASPEVVLTRARRDGSAPTVASRFLLRLQAVAPDKDMEDAGTLALARALDRRMPQVRIEKPSPRPTPAQRAVRLSVTELDRLRADPFAFYAKRILALRSLDPVDAEPSAAWRGTLVHEILELWHKEDGLDPVVLVPRANLFLARANVHPLIKALWRPRLVAGLEWIVQQTLDNAESGRRMIDAERSGEMVIDGVKISGKADRIDRMPDGTLAIVDYKTGKPPSAAQVETGFALQLGLLGLMAERGGFNADTERAPITGSAGVFEYWSLTRHKDSETGFGYIDSPVLQGRRKSGLPADAIVPTSEKFLREALANWILGDAPFEAKLVPDHALYTEYDQLMRLAEWYGRQDGRTGGNTA</sequence>
<name>A0ABM6M9W2_9SPHN</name>
<keyword evidence="3" id="KW-1185">Reference proteome</keyword>
<evidence type="ECO:0000313" key="3">
    <source>
        <dbReference type="Proteomes" id="UP000258016"/>
    </source>
</evidence>
<organism evidence="2 3">
    <name type="scientific">Blastomonas fulva</name>
    <dbReference type="NCBI Taxonomy" id="1550728"/>
    <lineage>
        <taxon>Bacteria</taxon>
        <taxon>Pseudomonadati</taxon>
        <taxon>Pseudomonadota</taxon>
        <taxon>Alphaproteobacteria</taxon>
        <taxon>Sphingomonadales</taxon>
        <taxon>Sphingomonadaceae</taxon>
        <taxon>Blastomonas</taxon>
    </lineage>
</organism>
<dbReference type="InterPro" id="IPR038726">
    <property type="entry name" value="PDDEXK_AddAB-type"/>
</dbReference>
<proteinExistence type="predicted"/>
<feature type="domain" description="PD-(D/E)XK endonuclease-like" evidence="1">
    <location>
        <begin position="716"/>
        <end position="915"/>
    </location>
</feature>
<dbReference type="Gene3D" id="3.90.320.10">
    <property type="match status" value="1"/>
</dbReference>
<gene>
    <name evidence="2" type="ORF">B5J99_15845</name>
</gene>
<dbReference type="SUPFAM" id="SSF52980">
    <property type="entry name" value="Restriction endonuclease-like"/>
    <property type="match status" value="1"/>
</dbReference>
<accession>A0ABM6M9W2</accession>
<dbReference type="SUPFAM" id="SSF52540">
    <property type="entry name" value="P-loop containing nucleoside triphosphate hydrolases"/>
    <property type="match status" value="1"/>
</dbReference>
<dbReference type="InterPro" id="IPR027417">
    <property type="entry name" value="P-loop_NTPase"/>
</dbReference>
<dbReference type="InterPro" id="IPR011604">
    <property type="entry name" value="PDDEXK-like_dom_sf"/>
</dbReference>
<dbReference type="Pfam" id="PF12705">
    <property type="entry name" value="PDDEXK_1"/>
    <property type="match status" value="1"/>
</dbReference>
<dbReference type="Proteomes" id="UP000258016">
    <property type="component" value="Chromosome"/>
</dbReference>
<reference evidence="2 3" key="1">
    <citation type="submission" date="2017-03" db="EMBL/GenBank/DDBJ databases">
        <title>Complete genome sequence of Blastomonas fulva degrading microcsystin LR.</title>
        <authorList>
            <person name="Lee H.-g."/>
            <person name="Jin L."/>
            <person name="oh H.-M."/>
        </authorList>
    </citation>
    <scope>NUCLEOTIDE SEQUENCE [LARGE SCALE GENOMIC DNA]</scope>
    <source>
        <strain evidence="2 3">T2</strain>
    </source>
</reference>
<dbReference type="RefSeq" id="WP_117352941.1">
    <property type="nucleotide sequence ID" value="NZ_CP020083.1"/>
</dbReference>
<dbReference type="GeneID" id="303487061"/>